<dbReference type="SUPFAM" id="SSF82199">
    <property type="entry name" value="SET domain"/>
    <property type="match status" value="1"/>
</dbReference>
<dbReference type="InterPro" id="IPR046341">
    <property type="entry name" value="SET_dom_sf"/>
</dbReference>
<dbReference type="Proteomes" id="UP000835052">
    <property type="component" value="Unassembled WGS sequence"/>
</dbReference>
<dbReference type="AlphaFoldDB" id="A0A8S1H452"/>
<organism evidence="3 4">
    <name type="scientific">Caenorhabditis auriculariae</name>
    <dbReference type="NCBI Taxonomy" id="2777116"/>
    <lineage>
        <taxon>Eukaryota</taxon>
        <taxon>Metazoa</taxon>
        <taxon>Ecdysozoa</taxon>
        <taxon>Nematoda</taxon>
        <taxon>Chromadorea</taxon>
        <taxon>Rhabditida</taxon>
        <taxon>Rhabditina</taxon>
        <taxon>Rhabditomorpha</taxon>
        <taxon>Rhabditoidea</taxon>
        <taxon>Rhabditidae</taxon>
        <taxon>Peloderinae</taxon>
        <taxon>Caenorhabditis</taxon>
    </lineage>
</organism>
<reference evidence="3" key="1">
    <citation type="submission" date="2020-10" db="EMBL/GenBank/DDBJ databases">
        <authorList>
            <person name="Kikuchi T."/>
        </authorList>
    </citation>
    <scope>NUCLEOTIDE SEQUENCE</scope>
    <source>
        <strain evidence="3">NKZ352</strain>
    </source>
</reference>
<dbReference type="OrthoDB" id="6511965at2759"/>
<dbReference type="InterPro" id="IPR001214">
    <property type="entry name" value="SET_dom"/>
</dbReference>
<evidence type="ECO:0000313" key="4">
    <source>
        <dbReference type="Proteomes" id="UP000835052"/>
    </source>
</evidence>
<evidence type="ECO:0000259" key="2">
    <source>
        <dbReference type="Pfam" id="PF00856"/>
    </source>
</evidence>
<evidence type="ECO:0000256" key="1">
    <source>
        <dbReference type="SAM" id="MobiDB-lite"/>
    </source>
</evidence>
<sequence length="265" mass="30835">MEESDISSDEKPIYSQIQIYRPPPIRYTPMSIGVRKIVKFFAPTQNFVNIIANSIKMHGAVEIRRKNALQKGLFAVRTFKRSMILMPPIRTHAYVPKELKRYFGALRPNEMLFNPVRAKFGTLPPRRPADPRRRQRRKKREARRAARLGESLESSESEPEREAPERVFEHVTMCLDVSQAQPEFRAARRSCTPNSNLVYLQENQRFEFIMTASREIASGEEITLPHERDCTRSETPLRCACNSPRCFLELLRRNNLEIECEANGR</sequence>
<evidence type="ECO:0000313" key="3">
    <source>
        <dbReference type="EMBL" id="CAD6189568.1"/>
    </source>
</evidence>
<keyword evidence="4" id="KW-1185">Reference proteome</keyword>
<protein>
    <recommendedName>
        <fullName evidence="2">SET domain-containing protein</fullName>
    </recommendedName>
</protein>
<dbReference type="Gene3D" id="2.170.270.10">
    <property type="entry name" value="SET domain"/>
    <property type="match status" value="1"/>
</dbReference>
<accession>A0A8S1H452</accession>
<dbReference type="Pfam" id="PF00856">
    <property type="entry name" value="SET"/>
    <property type="match status" value="1"/>
</dbReference>
<name>A0A8S1H452_9PELO</name>
<feature type="domain" description="SET" evidence="2">
    <location>
        <begin position="72"/>
        <end position="224"/>
    </location>
</feature>
<feature type="compositionally biased region" description="Basic residues" evidence="1">
    <location>
        <begin position="133"/>
        <end position="146"/>
    </location>
</feature>
<proteinExistence type="predicted"/>
<gene>
    <name evidence="3" type="ORF">CAUJ_LOCUS5487</name>
</gene>
<feature type="region of interest" description="Disordered" evidence="1">
    <location>
        <begin position="117"/>
        <end position="164"/>
    </location>
</feature>
<comment type="caution">
    <text evidence="3">The sequence shown here is derived from an EMBL/GenBank/DDBJ whole genome shotgun (WGS) entry which is preliminary data.</text>
</comment>
<dbReference type="EMBL" id="CAJGYM010000011">
    <property type="protein sequence ID" value="CAD6189568.1"/>
    <property type="molecule type" value="Genomic_DNA"/>
</dbReference>